<feature type="compositionally biased region" description="Polar residues" evidence="2">
    <location>
        <begin position="1401"/>
        <end position="1421"/>
    </location>
</feature>
<dbReference type="GeneID" id="39876788"/>
<dbReference type="Proteomes" id="UP000236319">
    <property type="component" value="Unassembled WGS sequence"/>
</dbReference>
<feature type="compositionally biased region" description="Polar residues" evidence="2">
    <location>
        <begin position="1004"/>
        <end position="1017"/>
    </location>
</feature>
<dbReference type="EMBL" id="BDSA01000011">
    <property type="protein sequence ID" value="GBE63018.1"/>
    <property type="molecule type" value="Genomic_DNA"/>
</dbReference>
<feature type="region of interest" description="Disordered" evidence="2">
    <location>
        <begin position="1399"/>
        <end position="1421"/>
    </location>
</feature>
<gene>
    <name evidence="4" type="ORF">BOVATA_045110</name>
</gene>
<feature type="coiled-coil region" evidence="1">
    <location>
        <begin position="883"/>
        <end position="910"/>
    </location>
</feature>
<keyword evidence="3" id="KW-1133">Transmembrane helix</keyword>
<organism evidence="4 5">
    <name type="scientific">Babesia ovata</name>
    <dbReference type="NCBI Taxonomy" id="189622"/>
    <lineage>
        <taxon>Eukaryota</taxon>
        <taxon>Sar</taxon>
        <taxon>Alveolata</taxon>
        <taxon>Apicomplexa</taxon>
        <taxon>Aconoidasida</taxon>
        <taxon>Piroplasmida</taxon>
        <taxon>Babesiidae</taxon>
        <taxon>Babesia</taxon>
    </lineage>
</organism>
<keyword evidence="5" id="KW-1185">Reference proteome</keyword>
<protein>
    <recommendedName>
        <fullName evidence="6">C3H1-type domain-containing protein</fullName>
    </recommendedName>
</protein>
<proteinExistence type="predicted"/>
<evidence type="ECO:0000256" key="1">
    <source>
        <dbReference type="SAM" id="Coils"/>
    </source>
</evidence>
<name>A0A2H6KJ58_9APIC</name>
<evidence type="ECO:0008006" key="6">
    <source>
        <dbReference type="Google" id="ProtNLM"/>
    </source>
</evidence>
<evidence type="ECO:0000313" key="5">
    <source>
        <dbReference type="Proteomes" id="UP000236319"/>
    </source>
</evidence>
<dbReference type="RefSeq" id="XP_028869261.1">
    <property type="nucleotide sequence ID" value="XM_029013428.1"/>
</dbReference>
<keyword evidence="3" id="KW-0472">Membrane</keyword>
<comment type="caution">
    <text evidence="4">The sequence shown here is derived from an EMBL/GenBank/DDBJ whole genome shotgun (WGS) entry which is preliminary data.</text>
</comment>
<feature type="transmembrane region" description="Helical" evidence="3">
    <location>
        <begin position="1755"/>
        <end position="1780"/>
    </location>
</feature>
<reference evidence="4 5" key="1">
    <citation type="journal article" date="2017" name="BMC Genomics">
        <title>Whole-genome assembly of Babesia ovata and comparative genomics between closely related pathogens.</title>
        <authorList>
            <person name="Yamagishi J."/>
            <person name="Asada M."/>
            <person name="Hakimi H."/>
            <person name="Tanaka T.Q."/>
            <person name="Sugimoto C."/>
            <person name="Kawazu S."/>
        </authorList>
    </citation>
    <scope>NUCLEOTIDE SEQUENCE [LARGE SCALE GENOMIC DNA]</scope>
    <source>
        <strain evidence="4 5">Miyake</strain>
    </source>
</reference>
<evidence type="ECO:0000256" key="2">
    <source>
        <dbReference type="SAM" id="MobiDB-lite"/>
    </source>
</evidence>
<evidence type="ECO:0000256" key="3">
    <source>
        <dbReference type="SAM" id="Phobius"/>
    </source>
</evidence>
<accession>A0A2H6KJ58</accession>
<feature type="region of interest" description="Disordered" evidence="2">
    <location>
        <begin position="970"/>
        <end position="1021"/>
    </location>
</feature>
<sequence length="1819" mass="203092">MAFLHGVLESVKDDESVKKYDGYIDNKDHRLQKLLDSLQSSIGQGRSAFGARVDEVDQKNRNVTDGLSSLSGEYVQEITRQQDQSLEAQLFQWTTTLGYIAKDIHNITHDNISELDTALSTRIMHEIKPIEKSVEVLLRAAGNPDLAQQAGHVDSELVAHKTHIVNSIHTQSDILQKTLLDEVNKIGAKLNELNDKRQTQFGYVRSGVAIVKGTVEDAFGNSDDSFKNQFIQKFRDIKSALDDVNKHNFKNGDNGITRLRNEVNLIKPQLENVRRELEVTVAELGTWMNSTSKNINDAKVKYVDKIISKEVGKYNRYAMMETAAALEEWKDTLRNHINHVKDELKDRVRQAETAAKGLDTQLLADLGKLRGGIKSAVTEYAKGYVKKVKEQVEVIKGKSKGQGLQGFVEHVKEKYAEEFLQGKKGFGNLVQQWINEILQKDEFVQYCLDGYFTGSNNRARFQPPYKDWTIKTDYKGKTDGIAKAIKDALAKDVNITIKDAQTVPDSSTNKIQDHVNVAYTCVSDFATTLESKLNKGKIRSTNDDPIINDIVSAVEGALEMTQESAAGKTSKSYLQAAVKPILSALLSTAKHVAEQLKSLTGTNAEEIKKVDEAFAKAGELAGELGAALSSTAGTYTVDHNVSIKENIHEKFSQKVEEQFKKTHSGVGGDASGITVETTLEAYTGYKKGNVDTSIQAIKTYADSGFDVNPTTEKLGAWSTNITKSLNSLTDACAQTGQYINTYLYGLKTEYIDVKLANIRRQINTLQQEQLAAETGKIMKAINSVIELIKKLEETPGRVDEEREAAVKIMEQLRKQVIDKINDLELAVKQAKRELYHAINNSKNALADAYHTINDDVTTLKNELLRITENGFASIIREVRRLFAERHKADLESLKSLIKEQLEEIKEIINADLNNGTKGLVKAMNCNKHKIDEIRTLVIPSRSDSATKFRNISTYLHHYLTPLLSYTTEQVKAPSKGKGGQAPAQTQHPSDVPPGRAGWSPPEQSPAQLKSQQSSTPPDRNDTIEKYFAGLQYYVDGIFSKLSENRFSKSFATKRADFEKFLASMLPPNFSGIGSPLLDSFKSGLQKFLIQLSHAYISAYDGAAYSFKWEPGESEKCANVCLSILETMSNDLETLKERCKYEWHSKQIHRISGLGAFLKDCGYIVSNRDKQDGELRRHENMTGNHILQKLTTTLKNTGQINEHLKECESNKKNGTDTQPQNDDVKVFAILSCLITHFSEYNKVGHIATFSAKRTPCSVYEMLCWTTGLMYNNAYEKLKQHCQKLCDDEKDSHLKTILSKLHKDGLPYLFSNSRNILTTILGTGDEHTTYASDFSTNSLSLKYPGSGAECLDMLLDILRRLFLPLRFLDAQCSLSNKHYGWANCQYGKDIAPVNWPCKDHSTNKPNGQSASKPTCQANDQPNGQPNCRPTSPLMSYLNDCLPGHLPHQLIDAGCKSSCYTCKTAARGVPCLTPLGFRGFSGSTRLGKELCIVLTKLLDDADLRSLFCLKPKTPASLPEHFGFVLSLVKDWRLGILPGKNGSQSSFETSIERTSIHLYEHPNKLTDALRNAYGSSLSSHEPKKHLPAHDDLSSLSMTESCTDPTIKTLCAPYLSSLSCDSNYYLAQKHSNTYLSWAIYLPWTFWDLLNNLYNAFCEITCADWGCRGCLRGDKCKAGKQGVVEDDKKDVTCQCDSIVTCKGVAPTLYQYGFSFGEASTLNGNTPKKCKDFCTQLYKVLHSDYFDKLFEACDNFLCIIRWPFMLTLLALWSLSLLYLLHIAVVRLDVLRIRSHLRSPSSHRIAAQSLLAAARVRALASVKYFSP</sequence>
<keyword evidence="1" id="KW-0175">Coiled coil</keyword>
<feature type="coiled-coil region" evidence="1">
    <location>
        <begin position="806"/>
        <end position="840"/>
    </location>
</feature>
<keyword evidence="3" id="KW-0812">Transmembrane</keyword>
<dbReference type="VEuPathDB" id="PiroplasmaDB:BOVATA_045110"/>
<evidence type="ECO:0000313" key="4">
    <source>
        <dbReference type="EMBL" id="GBE63018.1"/>
    </source>
</evidence>